<reference evidence="2" key="1">
    <citation type="submission" date="2023-06" db="EMBL/GenBank/DDBJ databases">
        <title>Identification and characterization of horizontal gene transfer across gut microbiota members of farm animals based on homology search.</title>
        <authorList>
            <person name="Zeman M."/>
            <person name="Kubasova T."/>
            <person name="Jahodarova E."/>
            <person name="Nykrynova M."/>
            <person name="Rychlik I."/>
        </authorList>
    </citation>
    <scope>NUCLEOTIDE SEQUENCE [LARGE SCALE GENOMIC DNA]</scope>
    <source>
        <strain evidence="2">ET341</strain>
    </source>
</reference>
<dbReference type="EMBL" id="JAUDCK010000007">
    <property type="protein sequence ID" value="MDM8195374.1"/>
    <property type="molecule type" value="Genomic_DNA"/>
</dbReference>
<keyword evidence="2" id="KW-1185">Reference proteome</keyword>
<dbReference type="RefSeq" id="WP_087305362.1">
    <property type="nucleotide sequence ID" value="NZ_JAUDCK010000007.1"/>
</dbReference>
<name>A0ABT7UGV5_9FIRM</name>
<evidence type="ECO:0000313" key="1">
    <source>
        <dbReference type="EMBL" id="MDM8195374.1"/>
    </source>
</evidence>
<dbReference type="Proteomes" id="UP001529275">
    <property type="component" value="Unassembled WGS sequence"/>
</dbReference>
<comment type="caution">
    <text evidence="1">The sequence shown here is derived from an EMBL/GenBank/DDBJ whole genome shotgun (WGS) entry which is preliminary data.</text>
</comment>
<evidence type="ECO:0000313" key="2">
    <source>
        <dbReference type="Proteomes" id="UP001529275"/>
    </source>
</evidence>
<protein>
    <recommendedName>
        <fullName evidence="3">Integrase SAM-like N-terminal domain-containing protein</fullName>
    </recommendedName>
</protein>
<gene>
    <name evidence="1" type="ORF">QUV98_03455</name>
</gene>
<evidence type="ECO:0008006" key="3">
    <source>
        <dbReference type="Google" id="ProtNLM"/>
    </source>
</evidence>
<reference evidence="1 2" key="2">
    <citation type="submission" date="2023-06" db="EMBL/GenBank/DDBJ databases">
        <authorList>
            <person name="Zeman M."/>
            <person name="Kubasova T."/>
            <person name="Jahodarova E."/>
            <person name="Nykrynova M."/>
            <person name="Rychlik I."/>
        </authorList>
    </citation>
    <scope>NUCLEOTIDE SEQUENCE [LARGE SCALE GENOMIC DNA]</scope>
    <source>
        <strain evidence="1 2">ET341</strain>
    </source>
</reference>
<sequence>MPRKGENIYKRKDGRWEARYIKSHDISGRAKYGYVYGKSYREAKQKQHNALAKLEDSLDTGNNQVVLYKSDVKALSVCWLTSIEPQIKQSTFNKYNNLLASYIVPYLGDIVFAIKGESFRGKRLETISLRMTAAVATAHAESRNKD</sequence>
<organism evidence="1 2">
    <name type="scientific">Massilimicrobiota timonensis</name>
    <dbReference type="NCBI Taxonomy" id="1776392"/>
    <lineage>
        <taxon>Bacteria</taxon>
        <taxon>Bacillati</taxon>
        <taxon>Bacillota</taxon>
        <taxon>Erysipelotrichia</taxon>
        <taxon>Erysipelotrichales</taxon>
        <taxon>Erysipelotrichaceae</taxon>
        <taxon>Massilimicrobiota</taxon>
    </lineage>
</organism>
<proteinExistence type="predicted"/>
<accession>A0ABT7UGV5</accession>